<dbReference type="EMBL" id="JANX01001144">
    <property type="protein sequence ID" value="KGM30005.1"/>
    <property type="molecule type" value="Genomic_DNA"/>
</dbReference>
<protein>
    <recommendedName>
        <fullName evidence="4">FAD/NAD(P)-binding domain-containing protein</fullName>
    </recommendedName>
</protein>
<dbReference type="InterPro" id="IPR036188">
    <property type="entry name" value="FAD/NAD-bd_sf"/>
</dbReference>
<sequence>ARATLALKRHGVEVAGLVDSRAVLPGPLAEELHAAGIAIHAGSAVRGAKGRLGVEGARIGAADGSGRATAIDCDAIAISGGWMPTTHLLSQRGIRPKLDWTRGGYVLPDLDGPLLAAGACAGRATTEAAIADGLAVGRQAALYAKTNGANPKRVPPPSREGPGGGVGAADAGSAGLSQASGTP</sequence>
<reference evidence="2 3" key="1">
    <citation type="submission" date="2014-01" db="EMBL/GenBank/DDBJ databases">
        <title>Genome sequence determination for a cystic fibrosis isolate, Inquilinus limosus.</title>
        <authorList>
            <person name="Pino M."/>
            <person name="Di Conza J."/>
            <person name="Gutkind G."/>
        </authorList>
    </citation>
    <scope>NUCLEOTIDE SEQUENCE [LARGE SCALE GENOMIC DNA]</scope>
    <source>
        <strain evidence="2 3">MP06</strain>
    </source>
</reference>
<feature type="region of interest" description="Disordered" evidence="1">
    <location>
        <begin position="145"/>
        <end position="183"/>
    </location>
</feature>
<feature type="non-terminal residue" evidence="2">
    <location>
        <position position="1"/>
    </location>
</feature>
<feature type="compositionally biased region" description="Low complexity" evidence="1">
    <location>
        <begin position="168"/>
        <end position="183"/>
    </location>
</feature>
<organism evidence="2 3">
    <name type="scientific">Inquilinus limosus MP06</name>
    <dbReference type="NCBI Taxonomy" id="1398085"/>
    <lineage>
        <taxon>Bacteria</taxon>
        <taxon>Pseudomonadati</taxon>
        <taxon>Pseudomonadota</taxon>
        <taxon>Alphaproteobacteria</taxon>
        <taxon>Rhodospirillales</taxon>
        <taxon>Rhodospirillaceae</taxon>
        <taxon>Inquilinus</taxon>
    </lineage>
</organism>
<proteinExistence type="predicted"/>
<comment type="caution">
    <text evidence="2">The sequence shown here is derived from an EMBL/GenBank/DDBJ whole genome shotgun (WGS) entry which is preliminary data.</text>
</comment>
<evidence type="ECO:0000256" key="1">
    <source>
        <dbReference type="SAM" id="MobiDB-lite"/>
    </source>
</evidence>
<gene>
    <name evidence="2" type="ORF">P409_35670</name>
</gene>
<evidence type="ECO:0000313" key="2">
    <source>
        <dbReference type="EMBL" id="KGM30005.1"/>
    </source>
</evidence>
<feature type="non-terminal residue" evidence="2">
    <location>
        <position position="183"/>
    </location>
</feature>
<name>A0A0A0CW80_9PROT</name>
<dbReference type="SUPFAM" id="SSF51905">
    <property type="entry name" value="FAD/NAD(P)-binding domain"/>
    <property type="match status" value="1"/>
</dbReference>
<dbReference type="AlphaFoldDB" id="A0A0A0CW80"/>
<evidence type="ECO:0000313" key="3">
    <source>
        <dbReference type="Proteomes" id="UP000029995"/>
    </source>
</evidence>
<accession>A0A0A0CW80</accession>
<evidence type="ECO:0008006" key="4">
    <source>
        <dbReference type="Google" id="ProtNLM"/>
    </source>
</evidence>
<dbReference type="Proteomes" id="UP000029995">
    <property type="component" value="Unassembled WGS sequence"/>
</dbReference>